<name>A0A285SKV4_9HYPH</name>
<dbReference type="OrthoDB" id="7876889at2"/>
<organism evidence="4 5">
    <name type="scientific">Stappia indica</name>
    <dbReference type="NCBI Taxonomy" id="538381"/>
    <lineage>
        <taxon>Bacteria</taxon>
        <taxon>Pseudomonadati</taxon>
        <taxon>Pseudomonadota</taxon>
        <taxon>Alphaproteobacteria</taxon>
        <taxon>Hyphomicrobiales</taxon>
        <taxon>Stappiaceae</taxon>
        <taxon>Stappia</taxon>
    </lineage>
</organism>
<dbReference type="AlphaFoldDB" id="A0A285SKV4"/>
<dbReference type="RefSeq" id="WP_097174879.1">
    <property type="nucleotide sequence ID" value="NZ_OBML01000005.1"/>
</dbReference>
<gene>
    <name evidence="4" type="ORF">SAMN05421512_105209</name>
</gene>
<dbReference type="Proteomes" id="UP000219331">
    <property type="component" value="Unassembled WGS sequence"/>
</dbReference>
<reference evidence="4 5" key="1">
    <citation type="submission" date="2017-08" db="EMBL/GenBank/DDBJ databases">
        <authorList>
            <person name="de Groot N.N."/>
        </authorList>
    </citation>
    <scope>NUCLEOTIDE SEQUENCE [LARGE SCALE GENOMIC DNA]</scope>
    <source>
        <strain evidence="4 5">USBA 352</strain>
    </source>
</reference>
<dbReference type="EMBL" id="OBML01000005">
    <property type="protein sequence ID" value="SOC06783.1"/>
    <property type="molecule type" value="Genomic_DNA"/>
</dbReference>
<evidence type="ECO:0000256" key="1">
    <source>
        <dbReference type="SAM" id="MobiDB-lite"/>
    </source>
</evidence>
<dbReference type="PANTHER" id="PTHR36505:SF1">
    <property type="entry name" value="BLR1072 PROTEIN"/>
    <property type="match status" value="1"/>
</dbReference>
<dbReference type="Pfam" id="PF05239">
    <property type="entry name" value="PRC"/>
    <property type="match status" value="1"/>
</dbReference>
<keyword evidence="2" id="KW-0732">Signal</keyword>
<evidence type="ECO:0000256" key="2">
    <source>
        <dbReference type="SAM" id="SignalP"/>
    </source>
</evidence>
<dbReference type="STRING" id="538381.GCA_001696535_02081"/>
<dbReference type="InterPro" id="IPR011033">
    <property type="entry name" value="PRC_barrel-like_sf"/>
</dbReference>
<feature type="domain" description="PRC-barrel" evidence="3">
    <location>
        <begin position="223"/>
        <end position="294"/>
    </location>
</feature>
<protein>
    <submittedName>
        <fullName evidence="4">Sporulation protein YlmC, PRC-barrel domain family</fullName>
    </submittedName>
</protein>
<evidence type="ECO:0000259" key="3">
    <source>
        <dbReference type="Pfam" id="PF05239"/>
    </source>
</evidence>
<proteinExistence type="predicted"/>
<dbReference type="PANTHER" id="PTHR36505">
    <property type="entry name" value="BLR1072 PROTEIN"/>
    <property type="match status" value="1"/>
</dbReference>
<feature type="region of interest" description="Disordered" evidence="1">
    <location>
        <begin position="31"/>
        <end position="65"/>
    </location>
</feature>
<dbReference type="SUPFAM" id="SSF50346">
    <property type="entry name" value="PRC-barrel domain"/>
    <property type="match status" value="1"/>
</dbReference>
<dbReference type="InterPro" id="IPR027275">
    <property type="entry name" value="PRC-brl_dom"/>
</dbReference>
<feature type="chain" id="PRO_5012267432" evidence="2">
    <location>
        <begin position="28"/>
        <end position="336"/>
    </location>
</feature>
<feature type="region of interest" description="Disordered" evidence="1">
    <location>
        <begin position="308"/>
        <end position="336"/>
    </location>
</feature>
<sequence>MTRYATKTAGVLLTATALSLLPHAALAQQGQGAAPAGQEQQMRQQSQGQNAAGQNAAGQNAAGQNAAGMQANAQVAGQCQERLEQSAERMRQDQFWLTGWGAGYGTRPVGTPTAAPDGAARPGAETPASPTGVRDEPMVGDPRGTVEGAYSPREQIRTLYFAADILSQRGEQEGCEYVASQLDAVYDDYTSQLTSAGVEPNEVTDWRQEQLALAQPIDQVEGMRSYRIDNLTGTDVRNVEDENLGSVHDVILDPASGTVSYVLVARGGFLGLGEEYVAVPWERLHATPGLETIVLTLSQEELEQAPTIDPDQFRNPQMRQDARGPVDDFWSGMDTR</sequence>
<evidence type="ECO:0000313" key="5">
    <source>
        <dbReference type="Proteomes" id="UP000219331"/>
    </source>
</evidence>
<evidence type="ECO:0000313" key="4">
    <source>
        <dbReference type="EMBL" id="SOC06783.1"/>
    </source>
</evidence>
<feature type="signal peptide" evidence="2">
    <location>
        <begin position="1"/>
        <end position="27"/>
    </location>
</feature>
<feature type="region of interest" description="Disordered" evidence="1">
    <location>
        <begin position="107"/>
        <end position="141"/>
    </location>
</feature>
<accession>A0A285SKV4</accession>
<dbReference type="Gene3D" id="2.30.30.240">
    <property type="entry name" value="PRC-barrel domain"/>
    <property type="match status" value="1"/>
</dbReference>
<keyword evidence="5" id="KW-1185">Reference proteome</keyword>